<dbReference type="KEGG" id="dpx:DAPPUDRAFT_261169"/>
<dbReference type="Proteomes" id="UP000000305">
    <property type="component" value="Unassembled WGS sequence"/>
</dbReference>
<gene>
    <name evidence="1" type="ORF">DAPPUDRAFT_261169</name>
</gene>
<accession>E9HKL9</accession>
<dbReference type="InParanoid" id="E9HKL9"/>
<dbReference type="PhylomeDB" id="E9HKL9"/>
<organism evidence="1 2">
    <name type="scientific">Daphnia pulex</name>
    <name type="common">Water flea</name>
    <dbReference type="NCBI Taxonomy" id="6669"/>
    <lineage>
        <taxon>Eukaryota</taxon>
        <taxon>Metazoa</taxon>
        <taxon>Ecdysozoa</taxon>
        <taxon>Arthropoda</taxon>
        <taxon>Crustacea</taxon>
        <taxon>Branchiopoda</taxon>
        <taxon>Diplostraca</taxon>
        <taxon>Cladocera</taxon>
        <taxon>Anomopoda</taxon>
        <taxon>Daphniidae</taxon>
        <taxon>Daphnia</taxon>
    </lineage>
</organism>
<protein>
    <submittedName>
        <fullName evidence="1">Uncharacterized protein</fullName>
    </submittedName>
</protein>
<keyword evidence="2" id="KW-1185">Reference proteome</keyword>
<dbReference type="AlphaFoldDB" id="E9HKL9"/>
<dbReference type="OrthoDB" id="8058536at2759"/>
<dbReference type="eggNOG" id="KOG1075">
    <property type="taxonomic scope" value="Eukaryota"/>
</dbReference>
<name>E9HKL9_DAPPU</name>
<evidence type="ECO:0000313" key="1">
    <source>
        <dbReference type="EMBL" id="EFX67713.1"/>
    </source>
</evidence>
<reference evidence="1 2" key="1">
    <citation type="journal article" date="2011" name="Science">
        <title>The ecoresponsive genome of Daphnia pulex.</title>
        <authorList>
            <person name="Colbourne J.K."/>
            <person name="Pfrender M.E."/>
            <person name="Gilbert D."/>
            <person name="Thomas W.K."/>
            <person name="Tucker A."/>
            <person name="Oakley T.H."/>
            <person name="Tokishita S."/>
            <person name="Aerts A."/>
            <person name="Arnold G.J."/>
            <person name="Basu M.K."/>
            <person name="Bauer D.J."/>
            <person name="Caceres C.E."/>
            <person name="Carmel L."/>
            <person name="Casola C."/>
            <person name="Choi J.H."/>
            <person name="Detter J.C."/>
            <person name="Dong Q."/>
            <person name="Dusheyko S."/>
            <person name="Eads B.D."/>
            <person name="Frohlich T."/>
            <person name="Geiler-Samerotte K.A."/>
            <person name="Gerlach D."/>
            <person name="Hatcher P."/>
            <person name="Jogdeo S."/>
            <person name="Krijgsveld J."/>
            <person name="Kriventseva E.V."/>
            <person name="Kultz D."/>
            <person name="Laforsch C."/>
            <person name="Lindquist E."/>
            <person name="Lopez J."/>
            <person name="Manak J.R."/>
            <person name="Muller J."/>
            <person name="Pangilinan J."/>
            <person name="Patwardhan R.P."/>
            <person name="Pitluck S."/>
            <person name="Pritham E.J."/>
            <person name="Rechtsteiner A."/>
            <person name="Rho M."/>
            <person name="Rogozin I.B."/>
            <person name="Sakarya O."/>
            <person name="Salamov A."/>
            <person name="Schaack S."/>
            <person name="Shapiro H."/>
            <person name="Shiga Y."/>
            <person name="Skalitzky C."/>
            <person name="Smith Z."/>
            <person name="Souvorov A."/>
            <person name="Sung W."/>
            <person name="Tang Z."/>
            <person name="Tsuchiya D."/>
            <person name="Tu H."/>
            <person name="Vos H."/>
            <person name="Wang M."/>
            <person name="Wolf Y.I."/>
            <person name="Yamagata H."/>
            <person name="Yamada T."/>
            <person name="Ye Y."/>
            <person name="Shaw J.R."/>
            <person name="Andrews J."/>
            <person name="Crease T.J."/>
            <person name="Tang H."/>
            <person name="Lucas S.M."/>
            <person name="Robertson H.M."/>
            <person name="Bork P."/>
            <person name="Koonin E.V."/>
            <person name="Zdobnov E.M."/>
            <person name="Grigoriev I.V."/>
            <person name="Lynch M."/>
            <person name="Boore J.L."/>
        </authorList>
    </citation>
    <scope>NUCLEOTIDE SEQUENCE [LARGE SCALE GENOMIC DNA]</scope>
</reference>
<evidence type="ECO:0000313" key="2">
    <source>
        <dbReference type="Proteomes" id="UP000000305"/>
    </source>
</evidence>
<sequence>MLGQPSLLTWAQTTNQKCGPSSGTWLGTDPTPLPGQALKSGGHNFQTPQEKADLFLDRFSSVHPRNIADNRHFEAAIRNKIRSRTTDPLNDAFTQEELDKAMPRSKRNATGPDLIQNKMIRNLSKPNKTSLLHLFNRLFTNTHVPTQWNNAVVIPLL</sequence>
<dbReference type="EMBL" id="GL732670">
    <property type="protein sequence ID" value="EFX67713.1"/>
    <property type="molecule type" value="Genomic_DNA"/>
</dbReference>
<proteinExistence type="predicted"/>
<dbReference type="HOGENOM" id="CLU_1679699_0_0_1"/>